<dbReference type="Proteomes" id="UP000318186">
    <property type="component" value="Unassembled WGS sequence"/>
</dbReference>
<sequence>MTTHLRTTKAPLVTAHAKHLVAETGVLTNPYFRTLVDGSMSLESFRTSQEQLGFAVTYFARPMAALVSRIEHPADRIGILGNVVEEHGGFRPQEFHHETFRRFLASIGSDTAQLNGLKMMPAVHAYNSVLSAVCTWEDPQVGIGCMGAIEYAFASVSAITGNAIVNRGWVAQADLMHYGLHSEIDEQHAEDFFLLLEPHYRNPAARRRIDQGLGLGAYALNRLYSDLSELGRSQQN</sequence>
<dbReference type="InterPro" id="IPR039068">
    <property type="entry name" value="PqqC-like"/>
</dbReference>
<evidence type="ECO:0000313" key="5">
    <source>
        <dbReference type="Proteomes" id="UP001330827"/>
    </source>
</evidence>
<evidence type="ECO:0000313" key="2">
    <source>
        <dbReference type="EMBL" id="TWG07304.1"/>
    </source>
</evidence>
<keyword evidence="5" id="KW-1185">Reference proteome</keyword>
<reference evidence="3 5" key="2">
    <citation type="submission" date="2022-10" db="EMBL/GenBank/DDBJ databases">
        <title>The complete genomes of actinobacterial strains from the NBC collection.</title>
        <authorList>
            <person name="Joergensen T.S."/>
            <person name="Alvarez Arevalo M."/>
            <person name="Sterndorff E.B."/>
            <person name="Faurdal D."/>
            <person name="Vuksanovic O."/>
            <person name="Mourched A.-S."/>
            <person name="Charusanti P."/>
            <person name="Shaw S."/>
            <person name="Blin K."/>
            <person name="Weber T."/>
        </authorList>
    </citation>
    <scope>NUCLEOTIDE SEQUENCE [LARGE SCALE GENOMIC DNA]</scope>
    <source>
        <strain evidence="3 5">NBC 01769</strain>
    </source>
</reference>
<gene>
    <name evidence="2" type="ORF">FHX80_115809</name>
    <name evidence="3" type="ORF">OIE64_02785</name>
</gene>
<dbReference type="SUPFAM" id="SSF48613">
    <property type="entry name" value="Heme oxygenase-like"/>
    <property type="match status" value="1"/>
</dbReference>
<dbReference type="OrthoDB" id="277294at2"/>
<dbReference type="Proteomes" id="UP001330827">
    <property type="component" value="Chromosome"/>
</dbReference>
<dbReference type="AlphaFoldDB" id="A0A561V6S8"/>
<organism evidence="2 4">
    <name type="scientific">Streptomyces brevispora</name>
    <dbReference type="NCBI Taxonomy" id="887462"/>
    <lineage>
        <taxon>Bacteria</taxon>
        <taxon>Bacillati</taxon>
        <taxon>Actinomycetota</taxon>
        <taxon>Actinomycetes</taxon>
        <taxon>Kitasatosporales</taxon>
        <taxon>Streptomycetaceae</taxon>
        <taxon>Streptomyces</taxon>
    </lineage>
</organism>
<accession>A0A561V6S8</accession>
<dbReference type="EMBL" id="VIWW01000001">
    <property type="protein sequence ID" value="TWG07304.1"/>
    <property type="molecule type" value="Genomic_DNA"/>
</dbReference>
<evidence type="ECO:0000256" key="1">
    <source>
        <dbReference type="ARBA" id="ARBA00023002"/>
    </source>
</evidence>
<dbReference type="RefSeq" id="WP_145766924.1">
    <property type="nucleotide sequence ID" value="NZ_CP109114.1"/>
</dbReference>
<dbReference type="InterPro" id="IPR016084">
    <property type="entry name" value="Haem_Oase-like_multi-hlx"/>
</dbReference>
<evidence type="ECO:0000313" key="3">
    <source>
        <dbReference type="EMBL" id="WSC11879.1"/>
    </source>
</evidence>
<dbReference type="Pfam" id="PF14518">
    <property type="entry name" value="Haem_oxygenas_2"/>
    <property type="match status" value="1"/>
</dbReference>
<evidence type="ECO:0000313" key="4">
    <source>
        <dbReference type="Proteomes" id="UP000318186"/>
    </source>
</evidence>
<name>A0A561V6S8_9ACTN</name>
<dbReference type="PANTHER" id="PTHR40279:SF3">
    <property type="entry name" value="4-AMINOBENZOATE SYNTHASE"/>
    <property type="match status" value="1"/>
</dbReference>
<reference evidence="2 4" key="1">
    <citation type="submission" date="2019-06" db="EMBL/GenBank/DDBJ databases">
        <title>Sequencing the genomes of 1000 actinobacteria strains.</title>
        <authorList>
            <person name="Klenk H.-P."/>
        </authorList>
    </citation>
    <scope>NUCLEOTIDE SEQUENCE [LARGE SCALE GENOMIC DNA]</scope>
    <source>
        <strain evidence="2 4">DSM 42059</strain>
    </source>
</reference>
<dbReference type="PANTHER" id="PTHR40279">
    <property type="entry name" value="PQQC-LIKE PROTEIN"/>
    <property type="match status" value="1"/>
</dbReference>
<dbReference type="EMBL" id="CP109114">
    <property type="protein sequence ID" value="WSC11879.1"/>
    <property type="molecule type" value="Genomic_DNA"/>
</dbReference>
<dbReference type="SMART" id="SM01236">
    <property type="entry name" value="Haem_oxygenase_2"/>
    <property type="match status" value="1"/>
</dbReference>
<dbReference type="GO" id="GO:0016491">
    <property type="term" value="F:oxidoreductase activity"/>
    <property type="evidence" value="ECO:0007669"/>
    <property type="project" value="UniProtKB-KW"/>
</dbReference>
<proteinExistence type="predicted"/>
<protein>
    <submittedName>
        <fullName evidence="3">Iron-containing redox enzyme family protein</fullName>
    </submittedName>
    <submittedName>
        <fullName evidence="2">Pyrroloquinoline-quinone synthase</fullName>
    </submittedName>
</protein>
<keyword evidence="1" id="KW-0560">Oxidoreductase</keyword>
<dbReference type="Gene3D" id="1.20.910.10">
    <property type="entry name" value="Heme oxygenase-like"/>
    <property type="match status" value="1"/>
</dbReference>